<dbReference type="EMBL" id="JBHUOP010000003">
    <property type="protein sequence ID" value="MFD2840381.1"/>
    <property type="molecule type" value="Genomic_DNA"/>
</dbReference>
<feature type="compositionally biased region" description="Acidic residues" evidence="1">
    <location>
        <begin position="17"/>
        <end position="32"/>
    </location>
</feature>
<organism evidence="2 3">
    <name type="scientific">Populibacterium corticicola</name>
    <dbReference type="NCBI Taxonomy" id="1812826"/>
    <lineage>
        <taxon>Bacteria</taxon>
        <taxon>Bacillati</taxon>
        <taxon>Actinomycetota</taxon>
        <taxon>Actinomycetes</taxon>
        <taxon>Micrococcales</taxon>
        <taxon>Jonesiaceae</taxon>
        <taxon>Populibacterium</taxon>
    </lineage>
</organism>
<protein>
    <submittedName>
        <fullName evidence="2">Uncharacterized protein</fullName>
    </submittedName>
</protein>
<evidence type="ECO:0000256" key="1">
    <source>
        <dbReference type="SAM" id="MobiDB-lite"/>
    </source>
</evidence>
<gene>
    <name evidence="2" type="ORF">ACFSYH_07320</name>
</gene>
<sequence>MSTSWVLNSQEPREVASDDELRDPDETPESDELLESLELELSLEVVESLELELVPPLEVADSSELELSDESDDVELLDELEEDVASATTESESFAIPVWPTRYVPSARAPPTTSRLEPTREPIIVRFHAWCSVFMGVTSTLMMN</sequence>
<feature type="region of interest" description="Disordered" evidence="1">
    <location>
        <begin position="1"/>
        <end position="32"/>
    </location>
</feature>
<reference evidence="3" key="1">
    <citation type="journal article" date="2019" name="Int. J. Syst. Evol. Microbiol.">
        <title>The Global Catalogue of Microorganisms (GCM) 10K type strain sequencing project: providing services to taxonomists for standard genome sequencing and annotation.</title>
        <authorList>
            <consortium name="The Broad Institute Genomics Platform"/>
            <consortium name="The Broad Institute Genome Sequencing Center for Infectious Disease"/>
            <person name="Wu L."/>
            <person name="Ma J."/>
        </authorList>
    </citation>
    <scope>NUCLEOTIDE SEQUENCE [LARGE SCALE GENOMIC DNA]</scope>
    <source>
        <strain evidence="3">KCTC 33576</strain>
    </source>
</reference>
<proteinExistence type="predicted"/>
<accession>A0ABW5XD09</accession>
<feature type="compositionally biased region" description="Polar residues" evidence="1">
    <location>
        <begin position="1"/>
        <end position="10"/>
    </location>
</feature>
<evidence type="ECO:0000313" key="3">
    <source>
        <dbReference type="Proteomes" id="UP001597391"/>
    </source>
</evidence>
<evidence type="ECO:0000313" key="2">
    <source>
        <dbReference type="EMBL" id="MFD2840381.1"/>
    </source>
</evidence>
<dbReference type="RefSeq" id="WP_377466212.1">
    <property type="nucleotide sequence ID" value="NZ_JBHUOP010000003.1"/>
</dbReference>
<dbReference type="Proteomes" id="UP001597391">
    <property type="component" value="Unassembled WGS sequence"/>
</dbReference>
<comment type="caution">
    <text evidence="2">The sequence shown here is derived from an EMBL/GenBank/DDBJ whole genome shotgun (WGS) entry which is preliminary data.</text>
</comment>
<keyword evidence="3" id="KW-1185">Reference proteome</keyword>
<name>A0ABW5XD09_9MICO</name>